<dbReference type="KEGG" id="loa:LOAG_03992"/>
<proteinExistence type="predicted"/>
<dbReference type="CTD" id="9941388"/>
<accession>A0A1S0U2V0</accession>
<protein>
    <submittedName>
        <fullName evidence="1">Uncharacterized protein</fullName>
    </submittedName>
</protein>
<dbReference type="InParanoid" id="A0A1S0U2V0"/>
<reference evidence="1" key="1">
    <citation type="submission" date="2012-04" db="EMBL/GenBank/DDBJ databases">
        <title>The Genome Sequence of Loa loa.</title>
        <authorList>
            <consortium name="The Broad Institute Genome Sequencing Platform"/>
            <consortium name="Broad Institute Genome Sequencing Center for Infectious Disease"/>
            <person name="Nutman T.B."/>
            <person name="Fink D.L."/>
            <person name="Russ C."/>
            <person name="Young S."/>
            <person name="Zeng Q."/>
            <person name="Gargeya S."/>
            <person name="Alvarado L."/>
            <person name="Berlin A."/>
            <person name="Chapman S.B."/>
            <person name="Chen Z."/>
            <person name="Freedman E."/>
            <person name="Gellesch M."/>
            <person name="Goldberg J."/>
            <person name="Griggs A."/>
            <person name="Gujja S."/>
            <person name="Heilman E.R."/>
            <person name="Heiman D."/>
            <person name="Howarth C."/>
            <person name="Mehta T."/>
            <person name="Neiman D."/>
            <person name="Pearson M."/>
            <person name="Roberts A."/>
            <person name="Saif S."/>
            <person name="Shea T."/>
            <person name="Shenoy N."/>
            <person name="Sisk P."/>
            <person name="Stolte C."/>
            <person name="Sykes S."/>
            <person name="White J."/>
            <person name="Yandava C."/>
            <person name="Haas B."/>
            <person name="Henn M.R."/>
            <person name="Nusbaum C."/>
            <person name="Birren B."/>
        </authorList>
    </citation>
    <scope>NUCLEOTIDE SEQUENCE [LARGE SCALE GENOMIC DNA]</scope>
</reference>
<dbReference type="RefSeq" id="XP_003139577.1">
    <property type="nucleotide sequence ID" value="XM_003139529.1"/>
</dbReference>
<gene>
    <name evidence="1" type="ORF">LOAG_03992</name>
</gene>
<evidence type="ECO:0000313" key="1">
    <source>
        <dbReference type="EMBL" id="EFO24491.1"/>
    </source>
</evidence>
<dbReference type="EMBL" id="JH712149">
    <property type="protein sequence ID" value="EFO24491.1"/>
    <property type="molecule type" value="Genomic_DNA"/>
</dbReference>
<organism evidence="1">
    <name type="scientific">Loa loa</name>
    <name type="common">Eye worm</name>
    <name type="synonym">Filaria loa</name>
    <dbReference type="NCBI Taxonomy" id="7209"/>
    <lineage>
        <taxon>Eukaryota</taxon>
        <taxon>Metazoa</taxon>
        <taxon>Ecdysozoa</taxon>
        <taxon>Nematoda</taxon>
        <taxon>Chromadorea</taxon>
        <taxon>Rhabditida</taxon>
        <taxon>Spirurina</taxon>
        <taxon>Spiruromorpha</taxon>
        <taxon>Filarioidea</taxon>
        <taxon>Onchocercidae</taxon>
        <taxon>Loa</taxon>
    </lineage>
</organism>
<name>A0A1S0U2V0_LOALO</name>
<sequence length="103" mass="11435">MSSSLIPPVIIRNHSSVFLDIQLIVITSDCSSVPSSSAYFVILKKFPTKGKLVFGFLPHGTRYLGTLRHPLLLLDGIPVMNELRDSAIKIFEMKLSLNLYVSS</sequence>
<dbReference type="AlphaFoldDB" id="A0A1S0U2V0"/>
<dbReference type="GeneID" id="9941388"/>